<reference evidence="2" key="1">
    <citation type="journal article" date="2023" name="Proc. Natl. Acad. Sci. U.S.A.">
        <title>Genomic and structural basis for evolution of tropane alkaloid biosynthesis.</title>
        <authorList>
            <person name="Wanga Y.-J."/>
            <person name="Taina T."/>
            <person name="Yua J.-Y."/>
            <person name="Lia J."/>
            <person name="Xua B."/>
            <person name="Chenc J."/>
            <person name="D'Auriad J.C."/>
            <person name="Huanga J.-P."/>
            <person name="Huanga S.-X."/>
        </authorList>
    </citation>
    <scope>NUCLEOTIDE SEQUENCE [LARGE SCALE GENOMIC DNA]</scope>
    <source>
        <strain evidence="2">cv. KIB-2019</strain>
    </source>
</reference>
<dbReference type="AlphaFoldDB" id="A0A9Q1R6R8"/>
<evidence type="ECO:0000313" key="1">
    <source>
        <dbReference type="EMBL" id="KAJ8542824.1"/>
    </source>
</evidence>
<evidence type="ECO:0000313" key="2">
    <source>
        <dbReference type="Proteomes" id="UP001152561"/>
    </source>
</evidence>
<name>A0A9Q1R6R8_9SOLA</name>
<keyword evidence="2" id="KW-1185">Reference proteome</keyword>
<accession>A0A9Q1R6R8</accession>
<sequence>MEPPVVVYIRGSGDWGYLWYRMEFENNTIRDSDGEGKVERNRINLKPIAKLRINEGGLGGGWAVIGEEQDDIYWEDSPFIAAIGKKKLCVVSGYEEFLPKPKDDDARSPKHRSLGAALAVDKDEILFQAEFVWFVAK</sequence>
<gene>
    <name evidence="1" type="ORF">K7X08_005347</name>
</gene>
<dbReference type="Proteomes" id="UP001152561">
    <property type="component" value="Unassembled WGS sequence"/>
</dbReference>
<comment type="caution">
    <text evidence="1">The sequence shown here is derived from an EMBL/GenBank/DDBJ whole genome shotgun (WGS) entry which is preliminary data.</text>
</comment>
<protein>
    <submittedName>
        <fullName evidence="1">Uncharacterized protein</fullName>
    </submittedName>
</protein>
<proteinExistence type="predicted"/>
<dbReference type="EMBL" id="JAJAGQ010000014">
    <property type="protein sequence ID" value="KAJ8542824.1"/>
    <property type="molecule type" value="Genomic_DNA"/>
</dbReference>
<organism evidence="1 2">
    <name type="scientific">Anisodus acutangulus</name>
    <dbReference type="NCBI Taxonomy" id="402998"/>
    <lineage>
        <taxon>Eukaryota</taxon>
        <taxon>Viridiplantae</taxon>
        <taxon>Streptophyta</taxon>
        <taxon>Embryophyta</taxon>
        <taxon>Tracheophyta</taxon>
        <taxon>Spermatophyta</taxon>
        <taxon>Magnoliopsida</taxon>
        <taxon>eudicotyledons</taxon>
        <taxon>Gunneridae</taxon>
        <taxon>Pentapetalae</taxon>
        <taxon>asterids</taxon>
        <taxon>lamiids</taxon>
        <taxon>Solanales</taxon>
        <taxon>Solanaceae</taxon>
        <taxon>Solanoideae</taxon>
        <taxon>Hyoscyameae</taxon>
        <taxon>Anisodus</taxon>
    </lineage>
</organism>